<gene>
    <name evidence="1" type="ORF">AXG93_1420s1050</name>
</gene>
<proteinExistence type="predicted"/>
<sequence length="174" mass="18983">MLRGLDYVLMVHVYGQPRMALPTLVSYPASHAYRDGGPRLLWNSIVHQLVEPNVDERERAMGFMTGVTATASVSEASRCQVLGQAMDLNSLTWIVGLGLADQRRLRVDLVVSTPLLSSLSTGTVVAMNGSERRDIRHPWSSWDVARGLARVAAHGRGFSCGDGYEGGYGESFFA</sequence>
<dbReference type="Proteomes" id="UP000077202">
    <property type="component" value="Unassembled WGS sequence"/>
</dbReference>
<reference evidence="1" key="1">
    <citation type="submission" date="2016-03" db="EMBL/GenBank/DDBJ databases">
        <title>Mechanisms controlling the formation of the plant cell surface in tip-growing cells are functionally conserved among land plants.</title>
        <authorList>
            <person name="Honkanen S."/>
            <person name="Jones V.A."/>
            <person name="Morieri G."/>
            <person name="Champion C."/>
            <person name="Hetherington A.J."/>
            <person name="Kelly S."/>
            <person name="Saint-Marcoux D."/>
            <person name="Proust H."/>
            <person name="Prescott H."/>
            <person name="Dolan L."/>
        </authorList>
    </citation>
    <scope>NUCLEOTIDE SEQUENCE [LARGE SCALE GENOMIC DNA]</scope>
    <source>
        <tissue evidence="1">Whole gametophyte</tissue>
    </source>
</reference>
<evidence type="ECO:0000313" key="1">
    <source>
        <dbReference type="EMBL" id="OAE25242.1"/>
    </source>
</evidence>
<comment type="caution">
    <text evidence="1">The sequence shown here is derived from an EMBL/GenBank/DDBJ whole genome shotgun (WGS) entry which is preliminary data.</text>
</comment>
<protein>
    <submittedName>
        <fullName evidence="1">Uncharacterized protein</fullName>
    </submittedName>
</protein>
<evidence type="ECO:0000313" key="2">
    <source>
        <dbReference type="Proteomes" id="UP000077202"/>
    </source>
</evidence>
<name>A0A176VY83_MARPO</name>
<organism evidence="1 2">
    <name type="scientific">Marchantia polymorpha subsp. ruderalis</name>
    <dbReference type="NCBI Taxonomy" id="1480154"/>
    <lineage>
        <taxon>Eukaryota</taxon>
        <taxon>Viridiplantae</taxon>
        <taxon>Streptophyta</taxon>
        <taxon>Embryophyta</taxon>
        <taxon>Marchantiophyta</taxon>
        <taxon>Marchantiopsida</taxon>
        <taxon>Marchantiidae</taxon>
        <taxon>Marchantiales</taxon>
        <taxon>Marchantiaceae</taxon>
        <taxon>Marchantia</taxon>
    </lineage>
</organism>
<dbReference type="EMBL" id="LVLJ01002373">
    <property type="protein sequence ID" value="OAE25242.1"/>
    <property type="molecule type" value="Genomic_DNA"/>
</dbReference>
<dbReference type="AlphaFoldDB" id="A0A176VY83"/>
<keyword evidence="2" id="KW-1185">Reference proteome</keyword>
<accession>A0A176VY83</accession>